<proteinExistence type="inferred from homology"/>
<evidence type="ECO:0000256" key="7">
    <source>
        <dbReference type="ARBA" id="ARBA00022525"/>
    </source>
</evidence>
<evidence type="ECO:0000256" key="6">
    <source>
        <dbReference type="ARBA" id="ARBA00022475"/>
    </source>
</evidence>
<evidence type="ECO:0000256" key="4">
    <source>
        <dbReference type="ARBA" id="ARBA00011024"/>
    </source>
</evidence>
<evidence type="ECO:0000256" key="8">
    <source>
        <dbReference type="ARBA" id="ARBA00022692"/>
    </source>
</evidence>
<evidence type="ECO:0000256" key="5">
    <source>
        <dbReference type="ARBA" id="ARBA00014380"/>
    </source>
</evidence>
<dbReference type="GO" id="GO:0005576">
    <property type="term" value="C:extracellular region"/>
    <property type="evidence" value="ECO:0007669"/>
    <property type="project" value="UniProtKB-SubCell"/>
</dbReference>
<evidence type="ECO:0000256" key="10">
    <source>
        <dbReference type="ARBA" id="ARBA00022989"/>
    </source>
</evidence>
<dbReference type="GO" id="GO:0005789">
    <property type="term" value="C:endoplasmic reticulum membrane"/>
    <property type="evidence" value="ECO:0007669"/>
    <property type="project" value="UniProtKB-SubCell"/>
</dbReference>
<keyword evidence="10 12" id="KW-1133">Transmembrane helix</keyword>
<accession>A0AAU9WYK0</accession>
<feature type="transmembrane region" description="Helical" evidence="12">
    <location>
        <begin position="6"/>
        <end position="28"/>
    </location>
</feature>
<evidence type="ECO:0000313" key="14">
    <source>
        <dbReference type="EMBL" id="CAH3130716.1"/>
    </source>
</evidence>
<organism evidence="14 15">
    <name type="scientific">Pocillopora meandrina</name>
    <dbReference type="NCBI Taxonomy" id="46732"/>
    <lineage>
        <taxon>Eukaryota</taxon>
        <taxon>Metazoa</taxon>
        <taxon>Cnidaria</taxon>
        <taxon>Anthozoa</taxon>
        <taxon>Hexacorallia</taxon>
        <taxon>Scleractinia</taxon>
        <taxon>Astrocoeniina</taxon>
        <taxon>Pocilloporidae</taxon>
        <taxon>Pocillopora</taxon>
    </lineage>
</organism>
<dbReference type="PANTHER" id="PTHR32510:SF3">
    <property type="entry name" value="TRANSMEMBRANE PROTEIN 98"/>
    <property type="match status" value="1"/>
</dbReference>
<keyword evidence="11 12" id="KW-0472">Membrane</keyword>
<comment type="similarity">
    <text evidence="4">Belongs to the TMEM98 family.</text>
</comment>
<dbReference type="InterPro" id="IPR049318">
    <property type="entry name" value="GCIP_C"/>
</dbReference>
<dbReference type="Gene3D" id="1.20.1410.10">
    <property type="entry name" value="I/LWEQ domain"/>
    <property type="match status" value="1"/>
</dbReference>
<comment type="caution">
    <text evidence="14">The sequence shown here is derived from an EMBL/GenBank/DDBJ whole genome shotgun (WGS) entry which is preliminary data.</text>
</comment>
<feature type="domain" description="Cyclin-D1-binding protein 1-like C-terminal" evidence="13">
    <location>
        <begin position="77"/>
        <end position="169"/>
    </location>
</feature>
<keyword evidence="6" id="KW-1003">Cell membrane</keyword>
<evidence type="ECO:0000256" key="2">
    <source>
        <dbReference type="ARBA" id="ARBA00004550"/>
    </source>
</evidence>
<dbReference type="AlphaFoldDB" id="A0AAU9WYK0"/>
<evidence type="ECO:0000256" key="3">
    <source>
        <dbReference type="ARBA" id="ARBA00004648"/>
    </source>
</evidence>
<dbReference type="InterPro" id="IPR029668">
    <property type="entry name" value="TMEM98"/>
</dbReference>
<reference evidence="14 15" key="1">
    <citation type="submission" date="2022-05" db="EMBL/GenBank/DDBJ databases">
        <authorList>
            <consortium name="Genoscope - CEA"/>
            <person name="William W."/>
        </authorList>
    </citation>
    <scope>NUCLEOTIDE SEQUENCE [LARGE SCALE GENOMIC DNA]</scope>
</reference>
<protein>
    <recommendedName>
        <fullName evidence="5">Transmembrane protein 98</fullName>
    </recommendedName>
</protein>
<evidence type="ECO:0000256" key="1">
    <source>
        <dbReference type="ARBA" id="ARBA00004401"/>
    </source>
</evidence>
<dbReference type="Proteomes" id="UP001159428">
    <property type="component" value="Unassembled WGS sequence"/>
</dbReference>
<sequence>MTPTLIIAVSLLGTVLTASLFALLLLICTKRRCRKAEFSQQQYQKQDAELVQAAWNTSHTELGLDGFSPQDDLPEMFLDPDWSGDAEHLISHCIDWLKSCHVLTEQLVAHTMESSGTIKSPTEMDKIVTAAKEIRPRVDELVKAMYIPSDSKQIEEKSTALYKSVCQLLQVVRGASNRPDALSWAGEIIVAIEKHMEAMQSECQPVCSSCSSLQSTASSVSCLCQQSVVMVTNQAYCCPGNMAVY</sequence>
<evidence type="ECO:0000256" key="9">
    <source>
        <dbReference type="ARBA" id="ARBA00022824"/>
    </source>
</evidence>
<keyword evidence="7" id="KW-0964">Secreted</keyword>
<keyword evidence="8 12" id="KW-0812">Transmembrane</keyword>
<evidence type="ECO:0000256" key="11">
    <source>
        <dbReference type="ARBA" id="ARBA00023136"/>
    </source>
</evidence>
<dbReference type="GO" id="GO:0005886">
    <property type="term" value="C:plasma membrane"/>
    <property type="evidence" value="ECO:0007669"/>
    <property type="project" value="UniProtKB-SubCell"/>
</dbReference>
<evidence type="ECO:0000259" key="13">
    <source>
        <dbReference type="Pfam" id="PF20936"/>
    </source>
</evidence>
<evidence type="ECO:0000256" key="12">
    <source>
        <dbReference type="SAM" id="Phobius"/>
    </source>
</evidence>
<keyword evidence="9" id="KW-0256">Endoplasmic reticulum</keyword>
<dbReference type="Pfam" id="PF20936">
    <property type="entry name" value="GCIP_C"/>
    <property type="match status" value="1"/>
</dbReference>
<comment type="subcellular location">
    <subcellularLocation>
        <location evidence="1">Cell membrane</location>
        <topology evidence="1">Single-pass type II membrane protein</topology>
    </subcellularLocation>
    <subcellularLocation>
        <location evidence="3">Endoplasmic reticulum membrane</location>
        <topology evidence="3">Single-pass type II membrane protein</topology>
    </subcellularLocation>
    <subcellularLocation>
        <location evidence="2">Secreted</location>
        <location evidence="2">Extracellular exosome</location>
    </subcellularLocation>
</comment>
<evidence type="ECO:0000313" key="15">
    <source>
        <dbReference type="Proteomes" id="UP001159428"/>
    </source>
</evidence>
<name>A0AAU9WYK0_9CNID</name>
<dbReference type="PANTHER" id="PTHR32510">
    <property type="entry name" value="TRANSMEMBRANE PROTEIN 98"/>
    <property type="match status" value="1"/>
</dbReference>
<dbReference type="EMBL" id="CALNXJ010000025">
    <property type="protein sequence ID" value="CAH3130716.1"/>
    <property type="molecule type" value="Genomic_DNA"/>
</dbReference>
<gene>
    <name evidence="14" type="ORF">PMEA_00014304</name>
</gene>
<keyword evidence="15" id="KW-1185">Reference proteome</keyword>